<accession>A0ABY1QE18</accession>
<protein>
    <recommendedName>
        <fullName evidence="4">Secreted protein</fullName>
    </recommendedName>
</protein>
<evidence type="ECO:0000313" key="3">
    <source>
        <dbReference type="Proteomes" id="UP001158067"/>
    </source>
</evidence>
<comment type="caution">
    <text evidence="2">The sequence shown here is derived from an EMBL/GenBank/DDBJ whole genome shotgun (WGS) entry which is preliminary data.</text>
</comment>
<feature type="compositionally biased region" description="Polar residues" evidence="1">
    <location>
        <begin position="106"/>
        <end position="123"/>
    </location>
</feature>
<sequence length="877" mass="93101">MRFDQDRSAIVSNRDQKGGNGMNQPAGIRPHFGTQSGLRRRLFHLAVLSSMTVMPTLATTKIASGENLADVVLGSGSFQIPFNIASGGSAPREVQLYMASSNASAVTGSQSNSFPGNNAASGRSPQGQLPQGQSQLGQLHAGQAQAGQWKLLDRQAPGVGQFQVSETPEGTFWFATRTIDANGRPHPPGPIEPELKVTVDTSQPIIHLAAEADANGKVLAEFTVEDATGADQMTVHYVTDTTRQWQTATIDRTNQGGRFAFLPTDNWQQLSLRLRVLDRAGNETIVKKRVQKPRVATTHATRFASSPTPSHVAPFSTAPSGAEKIVSDHVAAIAGVASPAADEIVNNGLNNGVNNGAVHQLALNEPQTSGDLDPSGAHEDSFTDSAADEFAPSNTTLAAGPLGLNGHPGYASPFQFGRTSPTATNQRFAADAGILPPPATPQQLSQDFSGSQSTPYTQPAIGSGTANSSNANPRQGLPAIELLPTATPDQPQAREAKPQPRTPAEAMRPLNSSSNPNLGQNRGFDNSGNAGSANAQTPKLNAPPLNPPNLNPQNLNAARGSSEPSPETSFQTENIPAPAPQAEPPTTLNRPAIEDTRLDQNDAPGSESVNSQWSAIDSSRPPAKLNQSPSQQRTAPHQDFLNKNSSGQSVSKRHSVKKLSLEELSKRSVVRHSESRQFSLDFEIEAIGGRGVESIELYGTTDGGATWKHWGDDPDKASPFDIETNGEGIFGFNIVVIAANGLASPRPLPGDVPDIVVVVDETKPEVSLSGARYGEGDRAGSLVIQYRCEDQYLMARPISLAFGDSPDGPWTTIAAGLRNLGDYVWPADPQLPRQIYLRIDATDQAGNVGGYVLEEPIDTRGLAPRARIRAFRSIPTR</sequence>
<feature type="compositionally biased region" description="Polar residues" evidence="1">
    <location>
        <begin position="441"/>
        <end position="457"/>
    </location>
</feature>
<feature type="compositionally biased region" description="Low complexity" evidence="1">
    <location>
        <begin position="124"/>
        <end position="140"/>
    </location>
</feature>
<gene>
    <name evidence="2" type="ORF">SAMN06265222_11121</name>
</gene>
<evidence type="ECO:0000256" key="1">
    <source>
        <dbReference type="SAM" id="MobiDB-lite"/>
    </source>
</evidence>
<feature type="region of interest" description="Disordered" evidence="1">
    <location>
        <begin position="432"/>
        <end position="657"/>
    </location>
</feature>
<proteinExistence type="predicted"/>
<dbReference type="EMBL" id="FXUG01000011">
    <property type="protein sequence ID" value="SMP68211.1"/>
    <property type="molecule type" value="Genomic_DNA"/>
</dbReference>
<evidence type="ECO:0000313" key="2">
    <source>
        <dbReference type="EMBL" id="SMP68211.1"/>
    </source>
</evidence>
<dbReference type="Proteomes" id="UP001158067">
    <property type="component" value="Unassembled WGS sequence"/>
</dbReference>
<keyword evidence="3" id="KW-1185">Reference proteome</keyword>
<dbReference type="RefSeq" id="WP_283433996.1">
    <property type="nucleotide sequence ID" value="NZ_FXUG01000011.1"/>
</dbReference>
<feature type="region of interest" description="Disordered" evidence="1">
    <location>
        <begin position="1"/>
        <end position="34"/>
    </location>
</feature>
<feature type="compositionally biased region" description="Polar residues" evidence="1">
    <location>
        <begin position="562"/>
        <end position="574"/>
    </location>
</feature>
<reference evidence="2 3" key="1">
    <citation type="submission" date="2017-05" db="EMBL/GenBank/DDBJ databases">
        <authorList>
            <person name="Varghese N."/>
            <person name="Submissions S."/>
        </authorList>
    </citation>
    <scope>NUCLEOTIDE SEQUENCE [LARGE SCALE GENOMIC DNA]</scope>
    <source>
        <strain evidence="2 3">DSM 25457</strain>
    </source>
</reference>
<feature type="region of interest" description="Disordered" evidence="1">
    <location>
        <begin position="106"/>
        <end position="140"/>
    </location>
</feature>
<evidence type="ECO:0008006" key="4">
    <source>
        <dbReference type="Google" id="ProtNLM"/>
    </source>
</evidence>
<feature type="compositionally biased region" description="Polar residues" evidence="1">
    <location>
        <begin position="607"/>
        <end position="617"/>
    </location>
</feature>
<feature type="compositionally biased region" description="Polar residues" evidence="1">
    <location>
        <begin position="510"/>
        <end position="537"/>
    </location>
</feature>
<name>A0ABY1QE18_9BACT</name>
<organism evidence="2 3">
    <name type="scientific">Neorhodopirellula lusitana</name>
    <dbReference type="NCBI Taxonomy" id="445327"/>
    <lineage>
        <taxon>Bacteria</taxon>
        <taxon>Pseudomonadati</taxon>
        <taxon>Planctomycetota</taxon>
        <taxon>Planctomycetia</taxon>
        <taxon>Pirellulales</taxon>
        <taxon>Pirellulaceae</taxon>
        <taxon>Neorhodopirellula</taxon>
    </lineage>
</organism>
<feature type="compositionally biased region" description="Polar residues" evidence="1">
    <location>
        <begin position="464"/>
        <end position="473"/>
    </location>
</feature>
<feature type="compositionally biased region" description="Polar residues" evidence="1">
    <location>
        <begin position="625"/>
        <end position="650"/>
    </location>
</feature>